<sequence>LIDPSISSDYSAMPTYELSVILRQMSRPDMVATLKRTATAIFDKGGIIRKLDNLGTKPLPFKTSAHGLVHRTGSYFVFKFDTPPSAIDDLDEEYGRDVDIVRKRIYRADVSQQEEITCTLHEELLPPAYRKDVQKMIATAERNKTKKVFQYNTGLDYYPFQK</sequence>
<evidence type="ECO:0000256" key="3">
    <source>
        <dbReference type="ARBA" id="ARBA00035365"/>
    </source>
</evidence>
<dbReference type="PANTHER" id="PTHR21011:SF1">
    <property type="entry name" value="SMALL RIBOSOMAL SUBUNIT PROTEIN BS6M"/>
    <property type="match status" value="1"/>
</dbReference>
<reference evidence="4" key="1">
    <citation type="submission" date="2022-08" db="UniProtKB">
        <authorList>
            <consortium name="EnsemblMetazoa"/>
        </authorList>
    </citation>
    <scope>IDENTIFICATION</scope>
</reference>
<dbReference type="VEuPathDB" id="VectorBase:ACON2_032609"/>
<dbReference type="AlphaFoldDB" id="A0A8W7PPV4"/>
<comment type="similarity">
    <text evidence="1">Belongs to the bacterial ribosomal protein bS6 family.</text>
</comment>
<dbReference type="SUPFAM" id="SSF54995">
    <property type="entry name" value="Ribosomal protein S6"/>
    <property type="match status" value="1"/>
</dbReference>
<dbReference type="GO" id="GO:0006412">
    <property type="term" value="P:translation"/>
    <property type="evidence" value="ECO:0007669"/>
    <property type="project" value="InterPro"/>
</dbReference>
<evidence type="ECO:0000256" key="1">
    <source>
        <dbReference type="ARBA" id="ARBA00009512"/>
    </source>
</evidence>
<evidence type="ECO:0000256" key="2">
    <source>
        <dbReference type="ARBA" id="ARBA00035170"/>
    </source>
</evidence>
<dbReference type="GO" id="GO:0070181">
    <property type="term" value="F:small ribosomal subunit rRNA binding"/>
    <property type="evidence" value="ECO:0007669"/>
    <property type="project" value="TreeGrafter"/>
</dbReference>
<dbReference type="GO" id="GO:0005763">
    <property type="term" value="C:mitochondrial small ribosomal subunit"/>
    <property type="evidence" value="ECO:0007669"/>
    <property type="project" value="TreeGrafter"/>
</dbReference>
<dbReference type="Gene3D" id="3.30.70.60">
    <property type="match status" value="1"/>
</dbReference>
<dbReference type="InterPro" id="IPR000529">
    <property type="entry name" value="Ribosomal_bS6"/>
</dbReference>
<dbReference type="EnsemblMetazoa" id="ACOM035691-RA">
    <property type="protein sequence ID" value="ACOM035691-PA.1"/>
    <property type="gene ID" value="ACOM035691"/>
</dbReference>
<organism evidence="4">
    <name type="scientific">Anopheles coluzzii</name>
    <name type="common">African malaria mosquito</name>
    <dbReference type="NCBI Taxonomy" id="1518534"/>
    <lineage>
        <taxon>Eukaryota</taxon>
        <taxon>Metazoa</taxon>
        <taxon>Ecdysozoa</taxon>
        <taxon>Arthropoda</taxon>
        <taxon>Hexapoda</taxon>
        <taxon>Insecta</taxon>
        <taxon>Pterygota</taxon>
        <taxon>Neoptera</taxon>
        <taxon>Endopterygota</taxon>
        <taxon>Diptera</taxon>
        <taxon>Nematocera</taxon>
        <taxon>Culicoidea</taxon>
        <taxon>Culicidae</taxon>
        <taxon>Anophelinae</taxon>
        <taxon>Anopheles</taxon>
    </lineage>
</organism>
<dbReference type="InterPro" id="IPR014717">
    <property type="entry name" value="Transl_elong_EF1B/ribsomal_bS6"/>
</dbReference>
<dbReference type="PANTHER" id="PTHR21011">
    <property type="entry name" value="MITOCHONDRIAL 28S RIBOSOMAL PROTEIN S6"/>
    <property type="match status" value="1"/>
</dbReference>
<protein>
    <recommendedName>
        <fullName evidence="2">Small ribosomal subunit protein bS6m</fullName>
    </recommendedName>
    <alternativeName>
        <fullName evidence="3">28S ribosomal protein S6, mitochondrial</fullName>
    </alternativeName>
</protein>
<dbReference type="Pfam" id="PF01250">
    <property type="entry name" value="Ribosomal_S6"/>
    <property type="match status" value="1"/>
</dbReference>
<name>A0A8W7PPV4_ANOCL</name>
<evidence type="ECO:0000313" key="4">
    <source>
        <dbReference type="EnsemblMetazoa" id="ACOM035691-PA.1"/>
    </source>
</evidence>
<dbReference type="CDD" id="cd15465">
    <property type="entry name" value="bS6_mito"/>
    <property type="match status" value="1"/>
</dbReference>
<dbReference type="InterPro" id="IPR035980">
    <property type="entry name" value="Ribosomal_bS6_sf"/>
</dbReference>
<dbReference type="Proteomes" id="UP000075882">
    <property type="component" value="Unassembled WGS sequence"/>
</dbReference>
<dbReference type="GO" id="GO:0003735">
    <property type="term" value="F:structural constituent of ribosome"/>
    <property type="evidence" value="ECO:0007669"/>
    <property type="project" value="InterPro"/>
</dbReference>
<proteinExistence type="inferred from homology"/>
<accession>A0A8W7PPV4</accession>
<dbReference type="FunFam" id="3.30.70.60:FF:000014">
    <property type="entry name" value="28S ribosomal protein S6, mitochondrial"/>
    <property type="match status" value="1"/>
</dbReference>